<dbReference type="RefSeq" id="WP_131152564.1">
    <property type="nucleotide sequence ID" value="NZ_SJTG01000007.1"/>
</dbReference>
<dbReference type="EMBL" id="SJTG01000007">
    <property type="protein sequence ID" value="TCI06137.1"/>
    <property type="molecule type" value="Genomic_DNA"/>
</dbReference>
<proteinExistence type="predicted"/>
<evidence type="ECO:0000256" key="1">
    <source>
        <dbReference type="SAM" id="Phobius"/>
    </source>
</evidence>
<comment type="caution">
    <text evidence="2">The sequence shown here is derived from an EMBL/GenBank/DDBJ whole genome shotgun (WGS) entry which is preliminary data.</text>
</comment>
<accession>A0A4R0YL95</accession>
<reference evidence="2 3" key="1">
    <citation type="submission" date="2019-02" db="EMBL/GenBank/DDBJ databases">
        <title>Dyella amyloliquefaciens sp. nov., isolated from forest soil.</title>
        <authorList>
            <person name="Gao Z.-H."/>
            <person name="Qiu L.-H."/>
        </authorList>
    </citation>
    <scope>NUCLEOTIDE SEQUENCE [LARGE SCALE GENOMIC DNA]</scope>
    <source>
        <strain evidence="2 3">KACC 12747</strain>
    </source>
</reference>
<feature type="transmembrane region" description="Helical" evidence="1">
    <location>
        <begin position="44"/>
        <end position="66"/>
    </location>
</feature>
<keyword evidence="3" id="KW-1185">Reference proteome</keyword>
<organism evidence="2 3">
    <name type="scientific">Dyella soli</name>
    <dbReference type="NCBI Taxonomy" id="522319"/>
    <lineage>
        <taxon>Bacteria</taxon>
        <taxon>Pseudomonadati</taxon>
        <taxon>Pseudomonadota</taxon>
        <taxon>Gammaproteobacteria</taxon>
        <taxon>Lysobacterales</taxon>
        <taxon>Rhodanobacteraceae</taxon>
        <taxon>Dyella</taxon>
    </lineage>
</organism>
<dbReference type="Proteomes" id="UP000291822">
    <property type="component" value="Unassembled WGS sequence"/>
</dbReference>
<keyword evidence="1" id="KW-1133">Transmembrane helix</keyword>
<gene>
    <name evidence="2" type="ORF">EZM97_35000</name>
</gene>
<sequence>MKEFIAVGSTWLLTGVVCLAGSLRTLLVCGYDCSLLPAWAPMQASATLGVLLGLMLLAACAVLVAGRTMLWLIRLP</sequence>
<dbReference type="AlphaFoldDB" id="A0A4R0YL95"/>
<protein>
    <submittedName>
        <fullName evidence="2">Uncharacterized protein</fullName>
    </submittedName>
</protein>
<keyword evidence="1" id="KW-0472">Membrane</keyword>
<evidence type="ECO:0000313" key="2">
    <source>
        <dbReference type="EMBL" id="TCI06137.1"/>
    </source>
</evidence>
<keyword evidence="1" id="KW-0812">Transmembrane</keyword>
<evidence type="ECO:0000313" key="3">
    <source>
        <dbReference type="Proteomes" id="UP000291822"/>
    </source>
</evidence>
<name>A0A4R0YL95_9GAMM</name>